<keyword evidence="1" id="KW-0808">Transferase</keyword>
<dbReference type="InterPro" id="IPR037401">
    <property type="entry name" value="SnoaL-like"/>
</dbReference>
<evidence type="ECO:0000313" key="4">
    <source>
        <dbReference type="EMBL" id="OUP71662.1"/>
    </source>
</evidence>
<dbReference type="EMBL" id="NFKP01000001">
    <property type="protein sequence ID" value="OUP71662.1"/>
    <property type="molecule type" value="Genomic_DNA"/>
</dbReference>
<gene>
    <name evidence="4" type="ORF">B5F11_00740</name>
</gene>
<accession>A0A1Y4N3T9</accession>
<dbReference type="GO" id="GO:0016747">
    <property type="term" value="F:acyltransferase activity, transferring groups other than amino-acyl groups"/>
    <property type="evidence" value="ECO:0007669"/>
    <property type="project" value="InterPro"/>
</dbReference>
<protein>
    <recommendedName>
        <fullName evidence="3">N-acetyltransferase domain-containing protein</fullName>
    </recommendedName>
</protein>
<dbReference type="InterPro" id="IPR051556">
    <property type="entry name" value="N-term/lysine_N-AcTrnsfr"/>
</dbReference>
<dbReference type="SUPFAM" id="SSF54427">
    <property type="entry name" value="NTF2-like"/>
    <property type="match status" value="1"/>
</dbReference>
<dbReference type="CDD" id="cd04301">
    <property type="entry name" value="NAT_SF"/>
    <property type="match status" value="1"/>
</dbReference>
<keyword evidence="2" id="KW-0012">Acyltransferase</keyword>
<reference evidence="5" key="1">
    <citation type="submission" date="2017-04" db="EMBL/GenBank/DDBJ databases">
        <title>Function of individual gut microbiota members based on whole genome sequencing of pure cultures obtained from chicken caecum.</title>
        <authorList>
            <person name="Medvecky M."/>
            <person name="Cejkova D."/>
            <person name="Polansky O."/>
            <person name="Karasova D."/>
            <person name="Kubasova T."/>
            <person name="Cizek A."/>
            <person name="Rychlik I."/>
        </authorList>
    </citation>
    <scope>NUCLEOTIDE SEQUENCE [LARGE SCALE GENOMIC DNA]</scope>
    <source>
        <strain evidence="5">An175</strain>
    </source>
</reference>
<feature type="domain" description="N-acetyltransferase" evidence="3">
    <location>
        <begin position="3"/>
        <end position="158"/>
    </location>
</feature>
<dbReference type="Gene3D" id="3.40.630.30">
    <property type="match status" value="1"/>
</dbReference>
<dbReference type="InterPro" id="IPR016181">
    <property type="entry name" value="Acyl_CoA_acyltransferase"/>
</dbReference>
<dbReference type="AlphaFoldDB" id="A0A1Y4N3T9"/>
<dbReference type="Pfam" id="PF12680">
    <property type="entry name" value="SnoaL_2"/>
    <property type="match status" value="1"/>
</dbReference>
<evidence type="ECO:0000256" key="1">
    <source>
        <dbReference type="ARBA" id="ARBA00022679"/>
    </source>
</evidence>
<dbReference type="SUPFAM" id="SSF55729">
    <property type="entry name" value="Acyl-CoA N-acyltransferases (Nat)"/>
    <property type="match status" value="1"/>
</dbReference>
<dbReference type="Gene3D" id="3.10.450.50">
    <property type="match status" value="1"/>
</dbReference>
<dbReference type="Proteomes" id="UP000196386">
    <property type="component" value="Unassembled WGS sequence"/>
</dbReference>
<evidence type="ECO:0000256" key="2">
    <source>
        <dbReference type="ARBA" id="ARBA00023315"/>
    </source>
</evidence>
<dbReference type="GO" id="GO:0007064">
    <property type="term" value="P:mitotic sister chromatid cohesion"/>
    <property type="evidence" value="ECO:0007669"/>
    <property type="project" value="TreeGrafter"/>
</dbReference>
<proteinExistence type="predicted"/>
<dbReference type="PROSITE" id="PS51186">
    <property type="entry name" value="GNAT"/>
    <property type="match status" value="1"/>
</dbReference>
<name>A0A1Y4N3T9_9FIRM</name>
<evidence type="ECO:0000313" key="5">
    <source>
        <dbReference type="Proteomes" id="UP000196386"/>
    </source>
</evidence>
<evidence type="ECO:0000259" key="3">
    <source>
        <dbReference type="PROSITE" id="PS51186"/>
    </source>
</evidence>
<dbReference type="Pfam" id="PF00583">
    <property type="entry name" value="Acetyltransf_1"/>
    <property type="match status" value="1"/>
</dbReference>
<dbReference type="InterPro" id="IPR032710">
    <property type="entry name" value="NTF2-like_dom_sf"/>
</dbReference>
<organism evidence="4 5">
    <name type="scientific">Anaerotruncus colihominis</name>
    <dbReference type="NCBI Taxonomy" id="169435"/>
    <lineage>
        <taxon>Bacteria</taxon>
        <taxon>Bacillati</taxon>
        <taxon>Bacillota</taxon>
        <taxon>Clostridia</taxon>
        <taxon>Eubacteriales</taxon>
        <taxon>Oscillospiraceae</taxon>
        <taxon>Anaerotruncus</taxon>
    </lineage>
</organism>
<comment type="caution">
    <text evidence="4">The sequence shown here is derived from an EMBL/GenBank/DDBJ whole genome shotgun (WGS) entry which is preliminary data.</text>
</comment>
<dbReference type="GO" id="GO:0031415">
    <property type="term" value="C:NatA complex"/>
    <property type="evidence" value="ECO:0007669"/>
    <property type="project" value="TreeGrafter"/>
</dbReference>
<dbReference type="PANTHER" id="PTHR42919:SF8">
    <property type="entry name" value="N-ALPHA-ACETYLTRANSFERASE 50"/>
    <property type="match status" value="1"/>
</dbReference>
<dbReference type="InterPro" id="IPR000182">
    <property type="entry name" value="GNAT_dom"/>
</dbReference>
<dbReference type="PANTHER" id="PTHR42919">
    <property type="entry name" value="N-ALPHA-ACETYLTRANSFERASE"/>
    <property type="match status" value="1"/>
</dbReference>
<sequence length="309" mass="35797">MDTIIREIRPEEYTFLREFLYQAIYLPKGVEPPPRSVVDRPELQVYIEGFGTRPGDHCLVAEVGGKVVGAAWCRIMEDYGHIDNDTPSLAISLLPEYRGKGIGTRLLNDLLLLLQENGYRRASLSVQKENPALCLYQRAGFRIAAEKGTEYLMLWDAAQAMEQENMDMDAEKQRESKIQQWFSMWLDKQDTGIEDLFAPDAVYIESWGPEYHGSGKIKLWFDEWNTRGTVERWDIRQYFHKGNQTVVEWAFRCAMTDGTVQSFDGLSLIRWNEAGQICFLQEFGCNENRYDPYAQGDTPVFREEPALWF</sequence>